<keyword evidence="5" id="KW-0408">Iron</keyword>
<gene>
    <name evidence="6" type="ORF">SSE37_19022</name>
</gene>
<evidence type="ECO:0000256" key="2">
    <source>
        <dbReference type="ARBA" id="ARBA00022559"/>
    </source>
</evidence>
<reference evidence="6 7" key="1">
    <citation type="submission" date="2006-06" db="EMBL/GenBank/DDBJ databases">
        <authorList>
            <person name="Moran M.A."/>
            <person name="Ferriera S."/>
            <person name="Johnson J."/>
            <person name="Kravitz S."/>
            <person name="Beeson K."/>
            <person name="Sutton G."/>
            <person name="Rogers Y.-H."/>
            <person name="Friedman R."/>
            <person name="Frazier M."/>
            <person name="Venter J.C."/>
        </authorList>
    </citation>
    <scope>NUCLEOTIDE SEQUENCE [LARGE SCALE GENOMIC DNA]</scope>
    <source>
        <strain evidence="6 7">E-37</strain>
    </source>
</reference>
<keyword evidence="3" id="KW-0479">Metal-binding</keyword>
<dbReference type="PROSITE" id="PS51404">
    <property type="entry name" value="DYP_PEROXIDASE"/>
    <property type="match status" value="1"/>
</dbReference>
<dbReference type="GO" id="GO:0020037">
    <property type="term" value="F:heme binding"/>
    <property type="evidence" value="ECO:0007669"/>
    <property type="project" value="InterPro"/>
</dbReference>
<evidence type="ECO:0000256" key="3">
    <source>
        <dbReference type="ARBA" id="ARBA00022723"/>
    </source>
</evidence>
<evidence type="ECO:0000313" key="7">
    <source>
        <dbReference type="Proteomes" id="UP000005713"/>
    </source>
</evidence>
<evidence type="ECO:0000256" key="1">
    <source>
        <dbReference type="ARBA" id="ARBA00001970"/>
    </source>
</evidence>
<dbReference type="PANTHER" id="PTHR30521:SF0">
    <property type="entry name" value="DYP-TYPE PEROXIDASE FAMILY PROTEIN"/>
    <property type="match status" value="1"/>
</dbReference>
<dbReference type="InterPro" id="IPR006314">
    <property type="entry name" value="Dyp_peroxidase"/>
</dbReference>
<keyword evidence="7" id="KW-1185">Reference proteome</keyword>
<sequence length="562" mass="63561">MSYRLDLDDIQGNVVRAYGKYSYPFARYFFLNISDAAKGRAFVGEVSKRVTTAARWPTPEARPRCTLNIGFTFFGLFRLEVPTRTLQALPEEFIAGMKDRAFLLGDRDQTMTEDQADRQNWDGHWDPIWQRNRRGDGYDDDNVHIWISLNALRDVTPQHVLDGKPDPKLTRIDPVPELEETTQWLRDLCAENGGVRILPGNGQDGSADFHAAQAVFDKFGDMWLPTPKEHFGFTDGIGDPIFAGQLPEKDEKEAVIGRGKRMGKGWEPLNPGEFILGHPDESQELPPTAKPPEFMRNGSFMAYRKLHENVGSFREVIATEADRYARVQGIPQDEAQVTLRARMVGRWPDGIPLAHAAAFSDWQKARAETGMDDPNPLKAYQNQIAYIKSSTSSDFRYADDMKGYKTPPGAHMRRVNTRDYLDPLNAPEGENPEATTALNKRRRIMRRGLPYGALPPDQQTDKTEQGVTMMIVCASLFRQFEFIQQQWIQYGLDFHQGNDTCPILGNHGKHRRMALPADPQSGACPYTMSHLKTVVECRGGDYFFIPSITALRMLTMGVIDPT</sequence>
<comment type="caution">
    <text evidence="6">The sequence shown here is derived from an EMBL/GenBank/DDBJ whole genome shotgun (WGS) entry which is preliminary data.</text>
</comment>
<protein>
    <recommendedName>
        <fullName evidence="8">Peroxidase</fullName>
    </recommendedName>
</protein>
<name>A3JX92_SAGS3</name>
<dbReference type="EMBL" id="AAYA01000001">
    <property type="protein sequence ID" value="EBA10128.1"/>
    <property type="molecule type" value="Genomic_DNA"/>
</dbReference>
<proteinExistence type="predicted"/>
<evidence type="ECO:0000313" key="6">
    <source>
        <dbReference type="EMBL" id="EBA10128.1"/>
    </source>
</evidence>
<comment type="cofactor">
    <cofactor evidence="1">
        <name>heme b</name>
        <dbReference type="ChEBI" id="CHEBI:60344"/>
    </cofactor>
</comment>
<evidence type="ECO:0008006" key="8">
    <source>
        <dbReference type="Google" id="ProtNLM"/>
    </source>
</evidence>
<dbReference type="InterPro" id="IPR011008">
    <property type="entry name" value="Dimeric_a/b-barrel"/>
</dbReference>
<dbReference type="OrthoDB" id="236246at2"/>
<dbReference type="SUPFAM" id="SSF54909">
    <property type="entry name" value="Dimeric alpha+beta barrel"/>
    <property type="match status" value="1"/>
</dbReference>
<dbReference type="eggNOG" id="COG2837">
    <property type="taxonomic scope" value="Bacteria"/>
</dbReference>
<dbReference type="Proteomes" id="UP000005713">
    <property type="component" value="Unassembled WGS sequence"/>
</dbReference>
<dbReference type="RefSeq" id="WP_005854696.1">
    <property type="nucleotide sequence ID" value="NZ_AAYA01000001.1"/>
</dbReference>
<keyword evidence="4" id="KW-0560">Oxidoreductase</keyword>
<keyword evidence="2" id="KW-0575">Peroxidase</keyword>
<organism evidence="6 7">
    <name type="scientific">Sagittula stellata (strain ATCC 700073 / DSM 11524 / E-37)</name>
    <dbReference type="NCBI Taxonomy" id="388399"/>
    <lineage>
        <taxon>Bacteria</taxon>
        <taxon>Pseudomonadati</taxon>
        <taxon>Pseudomonadota</taxon>
        <taxon>Alphaproteobacteria</taxon>
        <taxon>Rhodobacterales</taxon>
        <taxon>Roseobacteraceae</taxon>
        <taxon>Sagittula</taxon>
    </lineage>
</organism>
<dbReference type="AlphaFoldDB" id="A3JX92"/>
<evidence type="ECO:0000256" key="4">
    <source>
        <dbReference type="ARBA" id="ARBA00023002"/>
    </source>
</evidence>
<evidence type="ECO:0000256" key="5">
    <source>
        <dbReference type="ARBA" id="ARBA00023004"/>
    </source>
</evidence>
<dbReference type="PANTHER" id="PTHR30521">
    <property type="entry name" value="DEFERROCHELATASE/PEROXIDASE"/>
    <property type="match status" value="1"/>
</dbReference>
<dbReference type="GO" id="GO:0005829">
    <property type="term" value="C:cytosol"/>
    <property type="evidence" value="ECO:0007669"/>
    <property type="project" value="TreeGrafter"/>
</dbReference>
<dbReference type="GO" id="GO:0046872">
    <property type="term" value="F:metal ion binding"/>
    <property type="evidence" value="ECO:0007669"/>
    <property type="project" value="UniProtKB-KW"/>
</dbReference>
<dbReference type="GO" id="GO:0004601">
    <property type="term" value="F:peroxidase activity"/>
    <property type="evidence" value="ECO:0007669"/>
    <property type="project" value="UniProtKB-KW"/>
</dbReference>
<accession>A3JX92</accession>